<dbReference type="GeneID" id="18821868"/>
<dbReference type="InterPro" id="IPR000286">
    <property type="entry name" value="HDACs"/>
</dbReference>
<dbReference type="EMBL" id="JH971410">
    <property type="protein sequence ID" value="EKM75681.1"/>
    <property type="molecule type" value="Genomic_DNA"/>
</dbReference>
<comment type="similarity">
    <text evidence="2">Belongs to the histone deacetylase family. HD type 1 subfamily.</text>
</comment>
<evidence type="ECO:0000256" key="3">
    <source>
        <dbReference type="ARBA" id="ARBA00012111"/>
    </source>
</evidence>
<evidence type="ECO:0000256" key="7">
    <source>
        <dbReference type="ARBA" id="ARBA00023015"/>
    </source>
</evidence>
<dbReference type="EC" id="3.5.1.98" evidence="3"/>
<dbReference type="eggNOG" id="KOG1342">
    <property type="taxonomic scope" value="Eukaryota"/>
</dbReference>
<evidence type="ECO:0000256" key="2">
    <source>
        <dbReference type="ARBA" id="ARBA00006457"/>
    </source>
</evidence>
<dbReference type="GO" id="GO:0141221">
    <property type="term" value="F:histone deacetylase activity, hydrolytic mechanism"/>
    <property type="evidence" value="ECO:0007669"/>
    <property type="project" value="UniProtKB-EC"/>
</dbReference>
<evidence type="ECO:0000256" key="6">
    <source>
        <dbReference type="ARBA" id="ARBA00022853"/>
    </source>
</evidence>
<dbReference type="Proteomes" id="UP000008493">
    <property type="component" value="Unassembled WGS sequence"/>
</dbReference>
<dbReference type="GO" id="GO:0005634">
    <property type="term" value="C:nucleus"/>
    <property type="evidence" value="ECO:0007669"/>
    <property type="project" value="UniProtKB-SubCell"/>
</dbReference>
<dbReference type="InterPro" id="IPR023801">
    <property type="entry name" value="His_deacetylse_dom"/>
</dbReference>
<evidence type="ECO:0000256" key="8">
    <source>
        <dbReference type="ARBA" id="ARBA00023163"/>
    </source>
</evidence>
<feature type="domain" description="Histone deacetylase" evidence="10">
    <location>
        <begin position="26"/>
        <end position="336"/>
    </location>
</feature>
<comment type="subcellular location">
    <subcellularLocation>
        <location evidence="1">Nucleus</location>
    </subcellularLocation>
</comment>
<keyword evidence="6" id="KW-0156">Chromatin regulator</keyword>
<dbReference type="AlphaFoldDB" id="K5WK74"/>
<evidence type="ECO:0000256" key="5">
    <source>
        <dbReference type="ARBA" id="ARBA00022801"/>
    </source>
</evidence>
<proteinExistence type="inferred from homology"/>
<dbReference type="HOGENOM" id="CLU_007727_7_6_1"/>
<dbReference type="OMA" id="DVPAGNM"/>
<keyword evidence="8" id="KW-0804">Transcription</keyword>
<dbReference type="KEGG" id="abp:AGABI1DRAFT102828"/>
<keyword evidence="12" id="KW-1185">Reference proteome</keyword>
<evidence type="ECO:0000256" key="1">
    <source>
        <dbReference type="ARBA" id="ARBA00004123"/>
    </source>
</evidence>
<dbReference type="InterPro" id="IPR023696">
    <property type="entry name" value="Ureohydrolase_dom_sf"/>
</dbReference>
<keyword evidence="7" id="KW-0805">Transcription regulation</keyword>
<evidence type="ECO:0000256" key="4">
    <source>
        <dbReference type="ARBA" id="ARBA00022491"/>
    </source>
</evidence>
<dbReference type="RefSeq" id="XP_007333740.1">
    <property type="nucleotide sequence ID" value="XM_007333678.1"/>
</dbReference>
<evidence type="ECO:0000313" key="11">
    <source>
        <dbReference type="EMBL" id="EKM75681.1"/>
    </source>
</evidence>
<sequence>MSSSTTTARVAYIVSAQLIKIASLLPSNKKRSFVVHSLIKSLGLLEPGKVQIYTPRNATRQDLAMYHASGYLEFILDPKNCNEHDEHRHGASEREAMKVEYGLEDDCPLFTGLSDYVTLVAGATLTAVDALRYDISDIAINWDGGRHHASKSRASGFCYVADCVLAILALKSIPRPPSKANEPTKPLPRVLYLDLDLHFSDSVSAAFTIHHTSPGFFPVSPKAELPDPSTPRFDPFSLSIPLREGASNKTYCAIWSIVEELKDIMMPDFIVIQCGTDALAGDPCAILNWSLGGGEGSLGWCVSRIINEWKGKKLFLGGGGYNSANAARAWAYITSVALGNPLDLEAHIPDHPGFPLYAPSFTLDVPAGNMRDQNSPEYLHTIKTRFDKVIPLVRQRMGCV</sequence>
<keyword evidence="5" id="KW-0378">Hydrolase</keyword>
<dbReference type="PANTHER" id="PTHR10625">
    <property type="entry name" value="HISTONE DEACETYLASE HDAC1-RELATED"/>
    <property type="match status" value="1"/>
</dbReference>
<dbReference type="PANTHER" id="PTHR10625:SF14">
    <property type="entry name" value="HISTONE DEACETYLASE 8"/>
    <property type="match status" value="1"/>
</dbReference>
<dbReference type="PRINTS" id="PR01270">
    <property type="entry name" value="HDASUPER"/>
</dbReference>
<evidence type="ECO:0000313" key="12">
    <source>
        <dbReference type="Proteomes" id="UP000008493"/>
    </source>
</evidence>
<gene>
    <name evidence="11" type="ORF">AGABI1DRAFT_102828</name>
</gene>
<dbReference type="STRING" id="597362.K5WK74"/>
<name>K5WK74_AGABU</name>
<dbReference type="Pfam" id="PF00850">
    <property type="entry name" value="Hist_deacetyl"/>
    <property type="match status" value="1"/>
</dbReference>
<dbReference type="GO" id="GO:0031507">
    <property type="term" value="P:heterochromatin formation"/>
    <property type="evidence" value="ECO:0007669"/>
    <property type="project" value="TreeGrafter"/>
</dbReference>
<protein>
    <recommendedName>
        <fullName evidence="3">histone deacetylase</fullName>
        <ecNumber evidence="3">3.5.1.98</ecNumber>
    </recommendedName>
</protein>
<dbReference type="Gene3D" id="3.40.800.20">
    <property type="entry name" value="Histone deacetylase domain"/>
    <property type="match status" value="1"/>
</dbReference>
<dbReference type="InParanoid" id="K5WK74"/>
<dbReference type="OrthoDB" id="73273at2759"/>
<keyword evidence="9" id="KW-0539">Nucleus</keyword>
<dbReference type="InterPro" id="IPR037138">
    <property type="entry name" value="His_deacetylse_dom_sf"/>
</dbReference>
<evidence type="ECO:0000256" key="9">
    <source>
        <dbReference type="ARBA" id="ARBA00023242"/>
    </source>
</evidence>
<evidence type="ECO:0000259" key="10">
    <source>
        <dbReference type="Pfam" id="PF00850"/>
    </source>
</evidence>
<organism evidence="11 12">
    <name type="scientific">Agaricus bisporus var. burnettii (strain JB137-S8 / ATCC MYA-4627 / FGSC 10392)</name>
    <name type="common">White button mushroom</name>
    <dbReference type="NCBI Taxonomy" id="597362"/>
    <lineage>
        <taxon>Eukaryota</taxon>
        <taxon>Fungi</taxon>
        <taxon>Dikarya</taxon>
        <taxon>Basidiomycota</taxon>
        <taxon>Agaricomycotina</taxon>
        <taxon>Agaricomycetes</taxon>
        <taxon>Agaricomycetidae</taxon>
        <taxon>Agaricales</taxon>
        <taxon>Agaricineae</taxon>
        <taxon>Agaricaceae</taxon>
        <taxon>Agaricus</taxon>
    </lineage>
</organism>
<reference evidence="12" key="1">
    <citation type="journal article" date="2012" name="Proc. Natl. Acad. Sci. U.S.A.">
        <title>Genome sequence of the button mushroom Agaricus bisporus reveals mechanisms governing adaptation to a humic-rich ecological niche.</title>
        <authorList>
            <person name="Morin E."/>
            <person name="Kohler A."/>
            <person name="Baker A.R."/>
            <person name="Foulongne-Oriol M."/>
            <person name="Lombard V."/>
            <person name="Nagy L.G."/>
            <person name="Ohm R.A."/>
            <person name="Patyshakuliyeva A."/>
            <person name="Brun A."/>
            <person name="Aerts A.L."/>
            <person name="Bailey A.M."/>
            <person name="Billette C."/>
            <person name="Coutinho P.M."/>
            <person name="Deakin G."/>
            <person name="Doddapaneni H."/>
            <person name="Floudas D."/>
            <person name="Grimwood J."/>
            <person name="Hilden K."/>
            <person name="Kuees U."/>
            <person name="LaButti K.M."/>
            <person name="Lapidus A."/>
            <person name="Lindquist E.A."/>
            <person name="Lucas S.M."/>
            <person name="Murat C."/>
            <person name="Riley R.W."/>
            <person name="Salamov A.A."/>
            <person name="Schmutz J."/>
            <person name="Subramanian V."/>
            <person name="Woesten H.A.B."/>
            <person name="Xu J."/>
            <person name="Eastwood D.C."/>
            <person name="Foster G.D."/>
            <person name="Sonnenberg A.S."/>
            <person name="Cullen D."/>
            <person name="de Vries R.P."/>
            <person name="Lundell T."/>
            <person name="Hibbett D.S."/>
            <person name="Henrissat B."/>
            <person name="Burton K.S."/>
            <person name="Kerrigan R.W."/>
            <person name="Challen M.P."/>
            <person name="Grigoriev I.V."/>
            <person name="Martin F."/>
        </authorList>
    </citation>
    <scope>NUCLEOTIDE SEQUENCE [LARGE SCALE GENOMIC DNA]</scope>
    <source>
        <strain evidence="12">JB137-S8 / ATCC MYA-4627 / FGSC 10392</strain>
    </source>
</reference>
<accession>K5WK74</accession>
<dbReference type="SUPFAM" id="SSF52768">
    <property type="entry name" value="Arginase/deacetylase"/>
    <property type="match status" value="1"/>
</dbReference>
<keyword evidence="4" id="KW-0678">Repressor</keyword>